<dbReference type="EMBL" id="CH476615">
    <property type="protein sequence ID" value="EEP76383.1"/>
    <property type="molecule type" value="Genomic_DNA"/>
</dbReference>
<dbReference type="GeneID" id="8439916"/>
<proteinExistence type="predicted"/>
<dbReference type="InParanoid" id="C4JGY1"/>
<dbReference type="Proteomes" id="UP000002058">
    <property type="component" value="Unassembled WGS sequence"/>
</dbReference>
<keyword evidence="1" id="KW-0547">Nucleotide-binding</keyword>
<dbReference type="Pfam" id="PF01031">
    <property type="entry name" value="Dynamin_M"/>
    <property type="match status" value="1"/>
</dbReference>
<evidence type="ECO:0000256" key="1">
    <source>
        <dbReference type="ARBA" id="ARBA00022741"/>
    </source>
</evidence>
<dbReference type="VEuPathDB" id="FungiDB:UREG_01232"/>
<dbReference type="CDD" id="cd08771">
    <property type="entry name" value="DLP_1"/>
    <property type="match status" value="1"/>
</dbReference>
<dbReference type="Pfam" id="PF00350">
    <property type="entry name" value="Dynamin_N"/>
    <property type="match status" value="1"/>
</dbReference>
<dbReference type="STRING" id="336963.C4JGY1"/>
<dbReference type="HOGENOM" id="CLU_008964_4_0_1"/>
<dbReference type="GO" id="GO:0005737">
    <property type="term" value="C:cytoplasm"/>
    <property type="evidence" value="ECO:0007669"/>
    <property type="project" value="TreeGrafter"/>
</dbReference>
<dbReference type="eggNOG" id="KOG0446">
    <property type="taxonomic scope" value="Eukaryota"/>
</dbReference>
<dbReference type="GO" id="GO:0005874">
    <property type="term" value="C:microtubule"/>
    <property type="evidence" value="ECO:0007669"/>
    <property type="project" value="TreeGrafter"/>
</dbReference>
<accession>C4JGY1</accession>
<keyword evidence="5" id="KW-1185">Reference proteome</keyword>
<sequence length="690" mass="77990">MEDQSSSIDMISKSMKTMVRKIQDLRHLGIENKQLPLPKIVVVGDQSTGKSSLIEGISEIKVPRSAGCCTRCPLEINLSESDTPWTCRVLLMKKYMYCSKKMLPTSKSPFGPWVEQEPEEFLFDTLTEKSMLEAVIKWAQLATLNPGRPYKEFMRGENSDTEPYTQVKFSPNVVRLDISAPKFPNLSFYDLPGVINVAEVDDEKYLVTLVENLVKDYIKSDNTIVLLTMPMTDDATNSSAARIVREVRGARERTLGVLTKPDRIDCGYEQWEELLSGEKFTLGHKYYVVKNNADPVVDHANARVEEHLFFGHPPWTREFAPYSDRFGTRKLQTALSSLLLKQIQNSLPHIVDQINSRAELVSQELLTLPAPPSANIPYIVCQMLNIFTNNVHAHMSGGSSAHPFLKQWGQLAADFKLYLAKTRPTFKIGEDLQVKKPARHSAIDDDDDFCEILDMGPSPKRKHTNGGEPDMAKRLRASTPSIEKAHTAAVSSVQFVTEHFNQLPTRVFSPKDIRDINTDTYASGVPGLGNPQAVETLNRLSVAHWLTPMQTFLSATYSMIARVLMHEIENVFGQYQRTALYGALKAMILEFLDSIQKEHFRQAQENYDIECSKPFTLATMTFSKAQKEAIDMFFTKRNAARLREYMRRFEEINGKSCNPKMVTQVELGSDGFSKEVEIMAVLLLLTSLFS</sequence>
<dbReference type="SMART" id="SM00053">
    <property type="entry name" value="DYNc"/>
    <property type="match status" value="1"/>
</dbReference>
<dbReference type="InterPro" id="IPR000375">
    <property type="entry name" value="Dynamin_stalk"/>
</dbReference>
<keyword evidence="2" id="KW-0342">GTP-binding</keyword>
<dbReference type="InterPro" id="IPR001401">
    <property type="entry name" value="Dynamin_GTPase"/>
</dbReference>
<dbReference type="OMA" id="IMCSMPM"/>
<dbReference type="PANTHER" id="PTHR11566">
    <property type="entry name" value="DYNAMIN"/>
    <property type="match status" value="1"/>
</dbReference>
<dbReference type="InterPro" id="IPR022812">
    <property type="entry name" value="Dynamin"/>
</dbReference>
<dbReference type="PROSITE" id="PS51718">
    <property type="entry name" value="G_DYNAMIN_2"/>
    <property type="match status" value="1"/>
</dbReference>
<evidence type="ECO:0000313" key="4">
    <source>
        <dbReference type="EMBL" id="EEP76383.1"/>
    </source>
</evidence>
<dbReference type="PANTHER" id="PTHR11566:SF131">
    <property type="entry name" value="GTPASE, PUTATIVE (AFU_ORTHOLOGUE AFUA_6G07630)-RELATED"/>
    <property type="match status" value="1"/>
</dbReference>
<evidence type="ECO:0000256" key="2">
    <source>
        <dbReference type="ARBA" id="ARBA00023134"/>
    </source>
</evidence>
<dbReference type="GO" id="GO:0005886">
    <property type="term" value="C:plasma membrane"/>
    <property type="evidence" value="ECO:0007669"/>
    <property type="project" value="TreeGrafter"/>
</dbReference>
<feature type="domain" description="Dynamin-type G" evidence="3">
    <location>
        <begin position="34"/>
        <end position="348"/>
    </location>
</feature>
<dbReference type="GO" id="GO:0008017">
    <property type="term" value="F:microtubule binding"/>
    <property type="evidence" value="ECO:0007669"/>
    <property type="project" value="TreeGrafter"/>
</dbReference>
<organism evidence="4 5">
    <name type="scientific">Uncinocarpus reesii (strain UAMH 1704)</name>
    <dbReference type="NCBI Taxonomy" id="336963"/>
    <lineage>
        <taxon>Eukaryota</taxon>
        <taxon>Fungi</taxon>
        <taxon>Dikarya</taxon>
        <taxon>Ascomycota</taxon>
        <taxon>Pezizomycotina</taxon>
        <taxon>Eurotiomycetes</taxon>
        <taxon>Eurotiomycetidae</taxon>
        <taxon>Onygenales</taxon>
        <taxon>Onygenaceae</taxon>
        <taxon>Uncinocarpus</taxon>
    </lineage>
</organism>
<dbReference type="KEGG" id="ure:UREG_01232"/>
<reference evidence="5" key="1">
    <citation type="journal article" date="2009" name="Genome Res.">
        <title>Comparative genomic analyses of the human fungal pathogens Coccidioides and their relatives.</title>
        <authorList>
            <person name="Sharpton T.J."/>
            <person name="Stajich J.E."/>
            <person name="Rounsley S.D."/>
            <person name="Gardner M.J."/>
            <person name="Wortman J.R."/>
            <person name="Jordar V.S."/>
            <person name="Maiti R."/>
            <person name="Kodira C.D."/>
            <person name="Neafsey D.E."/>
            <person name="Zeng Q."/>
            <person name="Hung C.-Y."/>
            <person name="McMahan C."/>
            <person name="Muszewska A."/>
            <person name="Grynberg M."/>
            <person name="Mandel M.A."/>
            <person name="Kellner E.M."/>
            <person name="Barker B.M."/>
            <person name="Galgiani J.N."/>
            <person name="Orbach M.J."/>
            <person name="Kirkland T.N."/>
            <person name="Cole G.T."/>
            <person name="Henn M.R."/>
            <person name="Birren B.W."/>
            <person name="Taylor J.W."/>
        </authorList>
    </citation>
    <scope>NUCLEOTIDE SEQUENCE [LARGE SCALE GENOMIC DNA]</scope>
    <source>
        <strain evidence="5">UAMH 1704</strain>
    </source>
</reference>
<dbReference type="InterPro" id="IPR030381">
    <property type="entry name" value="G_DYNAMIN_dom"/>
</dbReference>
<dbReference type="AlphaFoldDB" id="C4JGY1"/>
<evidence type="ECO:0000259" key="3">
    <source>
        <dbReference type="PROSITE" id="PS51718"/>
    </source>
</evidence>
<evidence type="ECO:0000313" key="5">
    <source>
        <dbReference type="Proteomes" id="UP000002058"/>
    </source>
</evidence>
<dbReference type="InterPro" id="IPR045063">
    <property type="entry name" value="Dynamin_N"/>
</dbReference>
<dbReference type="GO" id="GO:0005525">
    <property type="term" value="F:GTP binding"/>
    <property type="evidence" value="ECO:0007669"/>
    <property type="project" value="InterPro"/>
</dbReference>
<dbReference type="Gene3D" id="3.40.50.300">
    <property type="entry name" value="P-loop containing nucleotide triphosphate hydrolases"/>
    <property type="match status" value="1"/>
</dbReference>
<dbReference type="PRINTS" id="PR00195">
    <property type="entry name" value="DYNAMIN"/>
</dbReference>
<gene>
    <name evidence="4" type="ORF">UREG_01232</name>
</gene>
<dbReference type="GO" id="GO:0031623">
    <property type="term" value="P:receptor internalization"/>
    <property type="evidence" value="ECO:0007669"/>
    <property type="project" value="TreeGrafter"/>
</dbReference>
<name>C4JGY1_UNCRE</name>
<dbReference type="SUPFAM" id="SSF52540">
    <property type="entry name" value="P-loop containing nucleoside triphosphate hydrolases"/>
    <property type="match status" value="1"/>
</dbReference>
<protein>
    <recommendedName>
        <fullName evidence="3">Dynamin-type G domain-containing protein</fullName>
    </recommendedName>
</protein>
<dbReference type="InterPro" id="IPR027417">
    <property type="entry name" value="P-loop_NTPase"/>
</dbReference>
<dbReference type="GO" id="GO:0003924">
    <property type="term" value="F:GTPase activity"/>
    <property type="evidence" value="ECO:0007669"/>
    <property type="project" value="InterPro"/>
</dbReference>
<dbReference type="RefSeq" id="XP_002541716.1">
    <property type="nucleotide sequence ID" value="XM_002541670.1"/>
</dbReference>
<dbReference type="Gene3D" id="1.20.120.1240">
    <property type="entry name" value="Dynamin, middle domain"/>
    <property type="match status" value="1"/>
</dbReference>
<dbReference type="OrthoDB" id="5061070at2759"/>